<dbReference type="GO" id="GO:0006508">
    <property type="term" value="P:proteolysis"/>
    <property type="evidence" value="ECO:0007669"/>
    <property type="project" value="UniProtKB-KW"/>
</dbReference>
<evidence type="ECO:0000256" key="4">
    <source>
        <dbReference type="ARBA" id="ARBA00022825"/>
    </source>
</evidence>
<keyword evidence="4" id="KW-0720">Serine protease</keyword>
<sequence length="658" mass="70918">MRAEAALWLLRQGGRKLERYVEEFLELANQLSWHDAALAPSEAHRVVSAHTTPGAPICCANGSDRLPRSKRTPLVQGSICFLSPETPAAARSKPLKPQKSHGLHAVVNIGTNQGARQDFCSDSQEGKIGQKPCNTPLFQTQLKIRVVGNSYCKSVYGSSFTDNMMCAGQAEGGKGTCQGAGGGPMVVEDPQWIQSGTMIFGVECAASKYPSGFTRVSQYQDWISSAPQATTIFQQFPATVVSHFVSERPEHIPIVDLSPVLLPLRTVIAYSVSPASFQQQNCDRRPDQTQLPPFVSRLQHPLRRKYAEASVIAERSSAHCNMAEALWADLPLLLPPLSEPSVTPVPMSSPEWTSVPMSCPERALVFTYCLEEAPVPEFNPKKDSCSVIWQTLCSTSAFQLSGGLTTGQPVSITVTARGSLVSASSLRVQDSALTHRPSSSTMVPSFLLSTIYRQSTSSNALPCPSSSALVWCQPSCTSGLHSSGCDLSLRPSVSARLLNSSSSTLVLFPGSTPPHQSPGPFAPPRLYGFSTSPWLIGSPSPPRTPPPPAPPPSVTPLELLAFPPPWLLPLSALPWVVFMAVAWVLLGSSCSKSLLSPPGLPWSLLSSPWLLPPSGPPWSLLSSPWFLPLSSPPRTLFVILLPSLLQSFHLYLPMLFMA</sequence>
<protein>
    <submittedName>
        <fullName evidence="9">Transmembrane protease serine 9</fullName>
    </submittedName>
</protein>
<proteinExistence type="predicted"/>
<dbReference type="GO" id="GO:0008233">
    <property type="term" value="F:peptidase activity"/>
    <property type="evidence" value="ECO:0007669"/>
    <property type="project" value="UniProtKB-KW"/>
</dbReference>
<accession>A0ABQ8LAS2</accession>
<dbReference type="InterPro" id="IPR009003">
    <property type="entry name" value="Peptidase_S1_PA"/>
</dbReference>
<evidence type="ECO:0000313" key="10">
    <source>
        <dbReference type="Proteomes" id="UP000830375"/>
    </source>
</evidence>
<keyword evidence="10" id="KW-1185">Reference proteome</keyword>
<keyword evidence="1 9" id="KW-0645">Protease</keyword>
<dbReference type="InterPro" id="IPR043504">
    <property type="entry name" value="Peptidase_S1_PA_chymotrypsin"/>
</dbReference>
<evidence type="ECO:0000313" key="9">
    <source>
        <dbReference type="EMBL" id="KAI2647022.1"/>
    </source>
</evidence>
<evidence type="ECO:0000256" key="6">
    <source>
        <dbReference type="ARBA" id="ARBA00023180"/>
    </source>
</evidence>
<evidence type="ECO:0000256" key="3">
    <source>
        <dbReference type="ARBA" id="ARBA00022801"/>
    </source>
</evidence>
<dbReference type="SUPFAM" id="SSF50494">
    <property type="entry name" value="Trypsin-like serine proteases"/>
    <property type="match status" value="1"/>
</dbReference>
<dbReference type="SMART" id="SM00020">
    <property type="entry name" value="Tryp_SPc"/>
    <property type="match status" value="1"/>
</dbReference>
<feature type="domain" description="Peptidase S1" evidence="8">
    <location>
        <begin position="141"/>
        <end position="228"/>
    </location>
</feature>
<keyword evidence="7" id="KW-0472">Membrane</keyword>
<reference evidence="9 10" key="1">
    <citation type="submission" date="2022-01" db="EMBL/GenBank/DDBJ databases">
        <title>A high-quality chromosome-level genome assembly of rohu carp, Labeo rohita.</title>
        <authorList>
            <person name="Arick M.A. II"/>
            <person name="Hsu C.-Y."/>
            <person name="Magbanua Z."/>
            <person name="Pechanova O."/>
            <person name="Grover C."/>
            <person name="Miller E."/>
            <person name="Thrash A."/>
            <person name="Ezzel L."/>
            <person name="Alam S."/>
            <person name="Benzie J."/>
            <person name="Hamilton M."/>
            <person name="Karsi A."/>
            <person name="Lawrence M.L."/>
            <person name="Peterson D.G."/>
        </authorList>
    </citation>
    <scope>NUCLEOTIDE SEQUENCE [LARGE SCALE GENOMIC DNA]</scope>
    <source>
        <strain evidence="10">BAU-BD-2019</strain>
        <tissue evidence="9">Blood</tissue>
    </source>
</reference>
<keyword evidence="6" id="KW-0325">Glycoprotein</keyword>
<evidence type="ECO:0000256" key="7">
    <source>
        <dbReference type="SAM" id="Phobius"/>
    </source>
</evidence>
<dbReference type="PANTHER" id="PTHR24253">
    <property type="entry name" value="TRANSMEMBRANE PROTEASE SERINE"/>
    <property type="match status" value="1"/>
</dbReference>
<comment type="caution">
    <text evidence="9">The sequence shown here is derived from an EMBL/GenBank/DDBJ whole genome shotgun (WGS) entry which is preliminary data.</text>
</comment>
<dbReference type="Proteomes" id="UP000830375">
    <property type="component" value="Unassembled WGS sequence"/>
</dbReference>
<evidence type="ECO:0000256" key="1">
    <source>
        <dbReference type="ARBA" id="ARBA00022670"/>
    </source>
</evidence>
<feature type="transmembrane region" description="Helical" evidence="7">
    <location>
        <begin position="566"/>
        <end position="586"/>
    </location>
</feature>
<keyword evidence="3" id="KW-0378">Hydrolase</keyword>
<dbReference type="Pfam" id="PF00089">
    <property type="entry name" value="Trypsin"/>
    <property type="match status" value="1"/>
</dbReference>
<organism evidence="9 10">
    <name type="scientific">Labeo rohita</name>
    <name type="common">Indian major carp</name>
    <name type="synonym">Cyprinus rohita</name>
    <dbReference type="NCBI Taxonomy" id="84645"/>
    <lineage>
        <taxon>Eukaryota</taxon>
        <taxon>Metazoa</taxon>
        <taxon>Chordata</taxon>
        <taxon>Craniata</taxon>
        <taxon>Vertebrata</taxon>
        <taxon>Euteleostomi</taxon>
        <taxon>Actinopterygii</taxon>
        <taxon>Neopterygii</taxon>
        <taxon>Teleostei</taxon>
        <taxon>Ostariophysi</taxon>
        <taxon>Cypriniformes</taxon>
        <taxon>Cyprinidae</taxon>
        <taxon>Labeoninae</taxon>
        <taxon>Labeonini</taxon>
        <taxon>Labeo</taxon>
    </lineage>
</organism>
<dbReference type="PANTHER" id="PTHR24253:SF144">
    <property type="entry name" value="CHYMOTRYPSIN-LIKE PROTEASE CTRL-1-RELATED"/>
    <property type="match status" value="1"/>
</dbReference>
<dbReference type="PROSITE" id="PS50240">
    <property type="entry name" value="TRYPSIN_DOM"/>
    <property type="match status" value="1"/>
</dbReference>
<keyword evidence="7" id="KW-1133">Transmembrane helix</keyword>
<dbReference type="EMBL" id="JACTAM010000653">
    <property type="protein sequence ID" value="KAI2647022.1"/>
    <property type="molecule type" value="Genomic_DNA"/>
</dbReference>
<evidence type="ECO:0000256" key="5">
    <source>
        <dbReference type="ARBA" id="ARBA00023157"/>
    </source>
</evidence>
<name>A0ABQ8LAS2_LABRO</name>
<dbReference type="InterPro" id="IPR001254">
    <property type="entry name" value="Trypsin_dom"/>
</dbReference>
<evidence type="ECO:0000256" key="2">
    <source>
        <dbReference type="ARBA" id="ARBA00022729"/>
    </source>
</evidence>
<keyword evidence="5" id="KW-1015">Disulfide bond</keyword>
<keyword evidence="2" id="KW-0732">Signal</keyword>
<dbReference type="Gene3D" id="2.40.10.10">
    <property type="entry name" value="Trypsin-like serine proteases"/>
    <property type="match status" value="1"/>
</dbReference>
<gene>
    <name evidence="9" type="ORF">H4Q32_029424</name>
</gene>
<keyword evidence="7 9" id="KW-0812">Transmembrane</keyword>
<evidence type="ECO:0000259" key="8">
    <source>
        <dbReference type="PROSITE" id="PS50240"/>
    </source>
</evidence>